<dbReference type="SUPFAM" id="SSF54593">
    <property type="entry name" value="Glyoxalase/Bleomycin resistance protein/Dihydroxybiphenyl dioxygenase"/>
    <property type="match status" value="1"/>
</dbReference>
<dbReference type="Gene3D" id="3.10.180.10">
    <property type="entry name" value="2,3-Dihydroxybiphenyl 1,2-Dioxygenase, domain 1"/>
    <property type="match status" value="1"/>
</dbReference>
<evidence type="ECO:0000259" key="1">
    <source>
        <dbReference type="PROSITE" id="PS51819"/>
    </source>
</evidence>
<dbReference type="AlphaFoldDB" id="A0A848IYJ5"/>
<organism evidence="2 3">
    <name type="scientific">Marinigracilibium pacificum</name>
    <dbReference type="NCBI Taxonomy" id="2729599"/>
    <lineage>
        <taxon>Bacteria</taxon>
        <taxon>Pseudomonadati</taxon>
        <taxon>Bacteroidota</taxon>
        <taxon>Cytophagia</taxon>
        <taxon>Cytophagales</taxon>
        <taxon>Flammeovirgaceae</taxon>
        <taxon>Marinigracilibium</taxon>
    </lineage>
</organism>
<name>A0A848IYJ5_9BACT</name>
<protein>
    <submittedName>
        <fullName evidence="2">VOC family protein</fullName>
    </submittedName>
</protein>
<proteinExistence type="predicted"/>
<dbReference type="PANTHER" id="PTHR36437:SF2">
    <property type="entry name" value="GLYOXALASE_BLEOMYCIN RESISTANCE PROTEIN_DIOXYGENASE"/>
    <property type="match status" value="1"/>
</dbReference>
<dbReference type="PANTHER" id="PTHR36437">
    <property type="entry name" value="GLYOXALASE/BLEOMYCIN RESISTANCE PROTEIN/DIOXYGENASE"/>
    <property type="match status" value="1"/>
</dbReference>
<dbReference type="RefSeq" id="WP_169677944.1">
    <property type="nucleotide sequence ID" value="NZ_JABBNU010000002.1"/>
</dbReference>
<dbReference type="Proteomes" id="UP000559010">
    <property type="component" value="Unassembled WGS sequence"/>
</dbReference>
<keyword evidence="3" id="KW-1185">Reference proteome</keyword>
<dbReference type="Pfam" id="PF00903">
    <property type="entry name" value="Glyoxalase"/>
    <property type="match status" value="1"/>
</dbReference>
<dbReference type="InterPro" id="IPR037523">
    <property type="entry name" value="VOC_core"/>
</dbReference>
<dbReference type="InterPro" id="IPR004360">
    <property type="entry name" value="Glyas_Fos-R_dOase_dom"/>
</dbReference>
<sequence>MKQTFSGFCLLVKDYDEAIDFYTNKLDFTLIEDTPISNTKRWVTVSPSTSSGVMLILNKVNNERELSQVGNQSAGKVLFILNTNDVDSDYEIYKSKGISVTQPPTSLPHGKVMIIEDLYGNLIDVIEK</sequence>
<feature type="domain" description="VOC" evidence="1">
    <location>
        <begin position="4"/>
        <end position="128"/>
    </location>
</feature>
<dbReference type="InterPro" id="IPR029068">
    <property type="entry name" value="Glyas_Bleomycin-R_OHBP_Dase"/>
</dbReference>
<accession>A0A848IYJ5</accession>
<reference evidence="2 3" key="1">
    <citation type="submission" date="2020-04" db="EMBL/GenBank/DDBJ databases">
        <title>Flammeovirgaceae bacterium KN852 isolated from deep sea.</title>
        <authorList>
            <person name="Zhang D.-C."/>
        </authorList>
    </citation>
    <scope>NUCLEOTIDE SEQUENCE [LARGE SCALE GENOMIC DNA]</scope>
    <source>
        <strain evidence="2 3">KN852</strain>
    </source>
</reference>
<evidence type="ECO:0000313" key="3">
    <source>
        <dbReference type="Proteomes" id="UP000559010"/>
    </source>
</evidence>
<comment type="caution">
    <text evidence="2">The sequence shown here is derived from an EMBL/GenBank/DDBJ whole genome shotgun (WGS) entry which is preliminary data.</text>
</comment>
<gene>
    <name evidence="2" type="ORF">HH304_02815</name>
</gene>
<dbReference type="EMBL" id="JABBNU010000002">
    <property type="protein sequence ID" value="NMM47314.1"/>
    <property type="molecule type" value="Genomic_DNA"/>
</dbReference>
<evidence type="ECO:0000313" key="2">
    <source>
        <dbReference type="EMBL" id="NMM47314.1"/>
    </source>
</evidence>
<dbReference type="PROSITE" id="PS51819">
    <property type="entry name" value="VOC"/>
    <property type="match status" value="1"/>
</dbReference>